<proteinExistence type="predicted"/>
<name>A0ABT8MBT2_9EURY</name>
<organism evidence="1 2">
    <name type="scientific">Methanoculleus frigidifontis</name>
    <dbReference type="NCBI Taxonomy" id="2584085"/>
    <lineage>
        <taxon>Archaea</taxon>
        <taxon>Methanobacteriati</taxon>
        <taxon>Methanobacteriota</taxon>
        <taxon>Stenosarchaea group</taxon>
        <taxon>Methanomicrobia</taxon>
        <taxon>Methanomicrobiales</taxon>
        <taxon>Methanomicrobiaceae</taxon>
        <taxon>Methanoculleus</taxon>
    </lineage>
</organism>
<dbReference type="Proteomes" id="UP001168338">
    <property type="component" value="Unassembled WGS sequence"/>
</dbReference>
<keyword evidence="2" id="KW-1185">Reference proteome</keyword>
<dbReference type="RefSeq" id="WP_301664548.1">
    <property type="nucleotide sequence ID" value="NZ_VCYH01000007.1"/>
</dbReference>
<accession>A0ABT8MBT2</accession>
<evidence type="ECO:0000313" key="1">
    <source>
        <dbReference type="EMBL" id="MDN7025398.1"/>
    </source>
</evidence>
<gene>
    <name evidence="1" type="ORF">FGU65_10910</name>
</gene>
<sequence>MPGIDELAAAVGRAGFSCTGCSECCRQVADDSNLVVASPPEIREIMAATGMAWEDIAEPYPDFIEDEKGKCYTFAWCIRRSNDACIFLEGGRCTIYTHRPWICRTYPFMLEGEELLISECPGVGSPLSPGEAQTIARLLIWRQAAEHREEECIRAHFARDALPGGRRTVIDSEGVKVLDG</sequence>
<comment type="caution">
    <text evidence="1">The sequence shown here is derived from an EMBL/GenBank/DDBJ whole genome shotgun (WGS) entry which is preliminary data.</text>
</comment>
<dbReference type="Pfam" id="PF03692">
    <property type="entry name" value="CxxCxxCC"/>
    <property type="match status" value="1"/>
</dbReference>
<dbReference type="PANTHER" id="PTHR35866">
    <property type="entry name" value="PUTATIVE-RELATED"/>
    <property type="match status" value="1"/>
</dbReference>
<dbReference type="EMBL" id="VCYH01000007">
    <property type="protein sequence ID" value="MDN7025398.1"/>
    <property type="molecule type" value="Genomic_DNA"/>
</dbReference>
<reference evidence="1" key="1">
    <citation type="submission" date="2019-05" db="EMBL/GenBank/DDBJ databases">
        <title>Methanoculleus sp. FWC-SCC1, a methanogenic archaeon isolated from deep marine cold seep.</title>
        <authorList>
            <person name="Chen Y.-W."/>
            <person name="Chen S.-C."/>
            <person name="Teng N.-H."/>
            <person name="Lai M.-C."/>
        </authorList>
    </citation>
    <scope>NUCLEOTIDE SEQUENCE</scope>
    <source>
        <strain evidence="1">FWC-SCC1</strain>
    </source>
</reference>
<dbReference type="PANTHER" id="PTHR35866:SF2">
    <property type="entry name" value="YKGJ FAMILY CYSTEINE CLUSTER PROTEIN"/>
    <property type="match status" value="1"/>
</dbReference>
<evidence type="ECO:0000313" key="2">
    <source>
        <dbReference type="Proteomes" id="UP001168338"/>
    </source>
</evidence>
<protein>
    <submittedName>
        <fullName evidence="1">YkgJ family cysteine cluster protein</fullName>
    </submittedName>
</protein>
<dbReference type="InterPro" id="IPR005358">
    <property type="entry name" value="Puta_zinc/iron-chelating_dom"/>
</dbReference>